<evidence type="ECO:0000313" key="2">
    <source>
        <dbReference type="EMBL" id="GLS73695.1"/>
    </source>
</evidence>
<keyword evidence="3" id="KW-1185">Reference proteome</keyword>
<reference evidence="3" key="1">
    <citation type="journal article" date="2019" name="Int. J. Syst. Evol. Microbiol.">
        <title>The Global Catalogue of Microorganisms (GCM) 10K type strain sequencing project: providing services to taxonomists for standard genome sequencing and annotation.</title>
        <authorList>
            <consortium name="The Broad Institute Genomics Platform"/>
            <consortium name="The Broad Institute Genome Sequencing Center for Infectious Disease"/>
            <person name="Wu L."/>
            <person name="Ma J."/>
        </authorList>
    </citation>
    <scope>NUCLEOTIDE SEQUENCE [LARGE SCALE GENOMIC DNA]</scope>
    <source>
        <strain evidence="3">NBRC 103632</strain>
    </source>
</reference>
<dbReference type="EMBL" id="BSPL01000029">
    <property type="protein sequence ID" value="GLS73695.1"/>
    <property type="molecule type" value="Genomic_DNA"/>
</dbReference>
<organism evidence="2 3">
    <name type="scientific">Methylobacterium tardum</name>
    <dbReference type="NCBI Taxonomy" id="374432"/>
    <lineage>
        <taxon>Bacteria</taxon>
        <taxon>Pseudomonadati</taxon>
        <taxon>Pseudomonadota</taxon>
        <taxon>Alphaproteobacteria</taxon>
        <taxon>Hyphomicrobiales</taxon>
        <taxon>Methylobacteriaceae</taxon>
        <taxon>Methylobacterium</taxon>
    </lineage>
</organism>
<name>A0AA37TKW4_9HYPH</name>
<dbReference type="Proteomes" id="UP001157440">
    <property type="component" value="Unassembled WGS sequence"/>
</dbReference>
<keyword evidence="1" id="KW-0812">Transmembrane</keyword>
<protein>
    <submittedName>
        <fullName evidence="2">Membrane protein</fullName>
    </submittedName>
</protein>
<feature type="transmembrane region" description="Helical" evidence="1">
    <location>
        <begin position="133"/>
        <end position="156"/>
    </location>
</feature>
<feature type="transmembrane region" description="Helical" evidence="1">
    <location>
        <begin position="94"/>
        <end position="113"/>
    </location>
</feature>
<gene>
    <name evidence="2" type="ORF">GCM10007890_57100</name>
</gene>
<dbReference type="RefSeq" id="WP_238199869.1">
    <property type="nucleotide sequence ID" value="NZ_BPQZ01000049.1"/>
</dbReference>
<proteinExistence type="predicted"/>
<dbReference type="AlphaFoldDB" id="A0AA37TKW4"/>
<keyword evidence="1" id="KW-1133">Transmembrane helix</keyword>
<evidence type="ECO:0000313" key="3">
    <source>
        <dbReference type="Proteomes" id="UP001157440"/>
    </source>
</evidence>
<keyword evidence="1" id="KW-0472">Membrane</keyword>
<evidence type="ECO:0000256" key="1">
    <source>
        <dbReference type="SAM" id="Phobius"/>
    </source>
</evidence>
<dbReference type="InterPro" id="IPR018719">
    <property type="entry name" value="DUF2243_membrane"/>
</dbReference>
<dbReference type="Pfam" id="PF10002">
    <property type="entry name" value="DUF2243"/>
    <property type="match status" value="1"/>
</dbReference>
<feature type="transmembrane region" description="Helical" evidence="1">
    <location>
        <begin position="63"/>
        <end position="82"/>
    </location>
</feature>
<feature type="transmembrane region" description="Helical" evidence="1">
    <location>
        <begin position="12"/>
        <end position="36"/>
    </location>
</feature>
<accession>A0AA37TKW4</accession>
<comment type="caution">
    <text evidence="2">The sequence shown here is derived from an EMBL/GenBank/DDBJ whole genome shotgun (WGS) entry which is preliminary data.</text>
</comment>
<sequence length="169" mass="18801">MAAAEPRERVFPLSAGILFGLGLGGFFDGIVLHQVLQWHHMLSSWYPIDTIPNLELNTLWDGIFHSATYVFVVLGLFILWRAAHRTHLYWSSKLLAGSLLIGWGLFNLVEGVIDHEILGVHHVNERMPQAQWLYWDLGFLLWGGAMLAAGLGLVQVGRAEETSASRAAA</sequence>